<name>A0A1I7KDY5_9BACT</name>
<reference evidence="2" key="1">
    <citation type="submission" date="2016-10" db="EMBL/GenBank/DDBJ databases">
        <authorList>
            <person name="Varghese N."/>
        </authorList>
    </citation>
    <scope>NUCLEOTIDE SEQUENCE [LARGE SCALE GENOMIC DNA]</scope>
    <source>
        <strain evidence="2">DSM 18820</strain>
    </source>
</reference>
<accession>A0A1I7KDY5</accession>
<sequence>MPGKGTKGRLTLQQKICESGILSTSWNYITTEEMIFSPGISCCNTATEFNRRIPKDSSAAPGMGKSLLLVWLCASPTDYMFLHADIALQRLERHT</sequence>
<dbReference type="AlphaFoldDB" id="A0A1I7KDY5"/>
<organism evidence="1 2">
    <name type="scientific">Pontibacter akesuensis</name>
    <dbReference type="NCBI Taxonomy" id="388950"/>
    <lineage>
        <taxon>Bacteria</taxon>
        <taxon>Pseudomonadati</taxon>
        <taxon>Bacteroidota</taxon>
        <taxon>Cytophagia</taxon>
        <taxon>Cytophagales</taxon>
        <taxon>Hymenobacteraceae</taxon>
        <taxon>Pontibacter</taxon>
    </lineage>
</organism>
<proteinExistence type="predicted"/>
<dbReference type="Proteomes" id="UP000182491">
    <property type="component" value="Unassembled WGS sequence"/>
</dbReference>
<protein>
    <submittedName>
        <fullName evidence="1">Uncharacterized protein</fullName>
    </submittedName>
</protein>
<evidence type="ECO:0000313" key="2">
    <source>
        <dbReference type="Proteomes" id="UP000182491"/>
    </source>
</evidence>
<keyword evidence="2" id="KW-1185">Reference proteome</keyword>
<gene>
    <name evidence="1" type="ORF">SAMN04487941_3615</name>
</gene>
<evidence type="ECO:0000313" key="1">
    <source>
        <dbReference type="EMBL" id="SFU95638.1"/>
    </source>
</evidence>
<dbReference type="EMBL" id="FPCA01000005">
    <property type="protein sequence ID" value="SFU95638.1"/>
    <property type="molecule type" value="Genomic_DNA"/>
</dbReference>